<feature type="domain" description="Metallo-beta-lactamase" evidence="13">
    <location>
        <begin position="96"/>
        <end position="265"/>
    </location>
</feature>
<dbReference type="Gene3D" id="3.60.15.10">
    <property type="entry name" value="Ribonuclease Z/Hydroxyacylglutathione hydrolase-like"/>
    <property type="match status" value="1"/>
</dbReference>
<evidence type="ECO:0000256" key="4">
    <source>
        <dbReference type="ARBA" id="ARBA00005250"/>
    </source>
</evidence>
<dbReference type="PROSITE" id="PS00744">
    <property type="entry name" value="BETA_LACTAMASE_B_2"/>
    <property type="match status" value="1"/>
</dbReference>
<evidence type="ECO:0000313" key="14">
    <source>
        <dbReference type="EMBL" id="TYZ10047.1"/>
    </source>
</evidence>
<dbReference type="SMART" id="SM00849">
    <property type="entry name" value="Lactamase_B"/>
    <property type="match status" value="1"/>
</dbReference>
<dbReference type="GO" id="GO:0008270">
    <property type="term" value="F:zinc ion binding"/>
    <property type="evidence" value="ECO:0007669"/>
    <property type="project" value="InterPro"/>
</dbReference>
<dbReference type="PANTHER" id="PTHR42951">
    <property type="entry name" value="METALLO-BETA-LACTAMASE DOMAIN-CONTAINING"/>
    <property type="match status" value="1"/>
</dbReference>
<comment type="catalytic activity">
    <reaction evidence="1">
        <text>a beta-lactam + H2O = a substituted beta-amino acid</text>
        <dbReference type="Rhea" id="RHEA:20401"/>
        <dbReference type="ChEBI" id="CHEBI:15377"/>
        <dbReference type="ChEBI" id="CHEBI:35627"/>
        <dbReference type="ChEBI" id="CHEBI:140347"/>
        <dbReference type="EC" id="3.5.2.6"/>
    </reaction>
</comment>
<keyword evidence="7" id="KW-0479">Metal-binding</keyword>
<name>A0A5D6V496_9BACT</name>
<protein>
    <recommendedName>
        <fullName evidence="6">beta-lactamase</fullName>
        <ecNumber evidence="6">3.5.2.6</ecNumber>
    </recommendedName>
</protein>
<dbReference type="Pfam" id="PF00753">
    <property type="entry name" value="Lactamase_B"/>
    <property type="match status" value="1"/>
</dbReference>
<comment type="caution">
    <text evidence="14">The sequence shown here is derived from an EMBL/GenBank/DDBJ whole genome shotgun (WGS) entry which is preliminary data.</text>
</comment>
<accession>A0A5D6V496</accession>
<dbReference type="AlphaFoldDB" id="A0A5D6V496"/>
<evidence type="ECO:0000256" key="6">
    <source>
        <dbReference type="ARBA" id="ARBA00012865"/>
    </source>
</evidence>
<keyword evidence="9" id="KW-0574">Periplasm</keyword>
<keyword evidence="10" id="KW-0378">Hydrolase</keyword>
<dbReference type="NCBIfam" id="NF033088">
    <property type="entry name" value="bla_subclass_B1"/>
    <property type="match status" value="1"/>
</dbReference>
<comment type="cofactor">
    <cofactor evidence="2">
        <name>Zn(2+)</name>
        <dbReference type="ChEBI" id="CHEBI:29105"/>
    </cofactor>
</comment>
<keyword evidence="15" id="KW-1185">Reference proteome</keyword>
<dbReference type="GO" id="GO:0042597">
    <property type="term" value="C:periplasmic space"/>
    <property type="evidence" value="ECO:0007669"/>
    <property type="project" value="UniProtKB-SubCell"/>
</dbReference>
<evidence type="ECO:0000256" key="1">
    <source>
        <dbReference type="ARBA" id="ARBA00001526"/>
    </source>
</evidence>
<dbReference type="InterPro" id="IPR001279">
    <property type="entry name" value="Metallo-B-lactamas"/>
</dbReference>
<sequence>MTGRLDALGNQDPWNWHHAPKYLGAANQAFRLFPLMNFLLVLSLLAAVASSGPHLPRASGSEKIVYQSATLTITQVAPNSYVHTSFLQTQTFGKVPCNGLVVKSGEETVVFDTPTGDKESGELIAWINGELHCRVKAVVPTHFHEDCVGGLPEFKRQHIPSYAHKKTIAYARQHQFHVPQRGFNGRLTLKVGSARVYVTFFGEGHTRDNVVGYFPADEVLFGGCLIKELQAGKGNLADANVPAWPATVTRVKQAYPTVQVVVPGHGAVGGPDLLDYTIRLFQQP</sequence>
<dbReference type="GO" id="GO:0017001">
    <property type="term" value="P:antibiotic catabolic process"/>
    <property type="evidence" value="ECO:0007669"/>
    <property type="project" value="InterPro"/>
</dbReference>
<gene>
    <name evidence="14" type="primary">bla</name>
    <name evidence="14" type="ORF">FY528_09275</name>
</gene>
<comment type="similarity">
    <text evidence="4">Belongs to the metallo-beta-lactamase superfamily. Class-B beta-lactamase family.</text>
</comment>
<evidence type="ECO:0000256" key="12">
    <source>
        <dbReference type="ARBA" id="ARBA00023251"/>
    </source>
</evidence>
<evidence type="ECO:0000259" key="13">
    <source>
        <dbReference type="SMART" id="SM00849"/>
    </source>
</evidence>
<dbReference type="GO" id="GO:0008800">
    <property type="term" value="F:beta-lactamase activity"/>
    <property type="evidence" value="ECO:0007669"/>
    <property type="project" value="UniProtKB-EC"/>
</dbReference>
<dbReference type="SUPFAM" id="SSF56281">
    <property type="entry name" value="Metallo-hydrolase/oxidoreductase"/>
    <property type="match status" value="1"/>
</dbReference>
<evidence type="ECO:0000256" key="5">
    <source>
        <dbReference type="ARBA" id="ARBA00011245"/>
    </source>
</evidence>
<evidence type="ECO:0000256" key="10">
    <source>
        <dbReference type="ARBA" id="ARBA00022801"/>
    </source>
</evidence>
<reference evidence="14 15" key="1">
    <citation type="submission" date="2019-08" db="EMBL/GenBank/DDBJ databases">
        <authorList>
            <person name="Seo M.-J."/>
        </authorList>
    </citation>
    <scope>NUCLEOTIDE SEQUENCE [LARGE SCALE GENOMIC DNA]</scope>
    <source>
        <strain evidence="14 15">KIGAM108</strain>
    </source>
</reference>
<evidence type="ECO:0000256" key="8">
    <source>
        <dbReference type="ARBA" id="ARBA00022729"/>
    </source>
</evidence>
<dbReference type="GO" id="GO:0046677">
    <property type="term" value="P:response to antibiotic"/>
    <property type="evidence" value="ECO:0007669"/>
    <property type="project" value="UniProtKB-KW"/>
</dbReference>
<comment type="subunit">
    <text evidence="5">Monomer.</text>
</comment>
<evidence type="ECO:0000256" key="11">
    <source>
        <dbReference type="ARBA" id="ARBA00022833"/>
    </source>
</evidence>
<dbReference type="PANTHER" id="PTHR42951:SF4">
    <property type="entry name" value="ACYL-COENZYME A THIOESTERASE MBLAC2"/>
    <property type="match status" value="1"/>
</dbReference>
<dbReference type="EC" id="3.5.2.6" evidence="6"/>
<dbReference type="CDD" id="cd16302">
    <property type="entry name" value="CcrA-like_MBL-B1"/>
    <property type="match status" value="1"/>
</dbReference>
<dbReference type="InterPro" id="IPR001018">
    <property type="entry name" value="Beta-lactamase_class-B_CS"/>
</dbReference>
<evidence type="ECO:0000256" key="7">
    <source>
        <dbReference type="ARBA" id="ARBA00022723"/>
    </source>
</evidence>
<dbReference type="Proteomes" id="UP000322791">
    <property type="component" value="Unassembled WGS sequence"/>
</dbReference>
<keyword evidence="8" id="KW-0732">Signal</keyword>
<dbReference type="InterPro" id="IPR058199">
    <property type="entry name" value="BlaB//VIM/IMP-1"/>
</dbReference>
<proteinExistence type="inferred from homology"/>
<evidence type="ECO:0000313" key="15">
    <source>
        <dbReference type="Proteomes" id="UP000322791"/>
    </source>
</evidence>
<dbReference type="InterPro" id="IPR036866">
    <property type="entry name" value="RibonucZ/Hydroxyglut_hydro"/>
</dbReference>
<organism evidence="14 15">
    <name type="scientific">Hymenobacter lutimineralis</name>
    <dbReference type="NCBI Taxonomy" id="2606448"/>
    <lineage>
        <taxon>Bacteria</taxon>
        <taxon>Pseudomonadati</taxon>
        <taxon>Bacteroidota</taxon>
        <taxon>Cytophagia</taxon>
        <taxon>Cytophagales</taxon>
        <taxon>Hymenobacteraceae</taxon>
        <taxon>Hymenobacter</taxon>
    </lineage>
</organism>
<evidence type="ECO:0000256" key="2">
    <source>
        <dbReference type="ARBA" id="ARBA00001947"/>
    </source>
</evidence>
<evidence type="ECO:0000256" key="3">
    <source>
        <dbReference type="ARBA" id="ARBA00004418"/>
    </source>
</evidence>
<dbReference type="EMBL" id="VTHL01000008">
    <property type="protein sequence ID" value="TYZ10047.1"/>
    <property type="molecule type" value="Genomic_DNA"/>
</dbReference>
<comment type="subcellular location">
    <subcellularLocation>
        <location evidence="3">Periplasm</location>
    </subcellularLocation>
</comment>
<evidence type="ECO:0000256" key="9">
    <source>
        <dbReference type="ARBA" id="ARBA00022764"/>
    </source>
</evidence>
<dbReference type="InterPro" id="IPR050855">
    <property type="entry name" value="NDM-1-like"/>
</dbReference>
<keyword evidence="12" id="KW-0046">Antibiotic resistance</keyword>
<keyword evidence="11" id="KW-0862">Zinc</keyword>